<feature type="domain" description="CheW-like" evidence="1">
    <location>
        <begin position="18"/>
        <end position="162"/>
    </location>
</feature>
<organism evidence="2 3">
    <name type="scientific">Thiohalomonas denitrificans</name>
    <dbReference type="NCBI Taxonomy" id="415747"/>
    <lineage>
        <taxon>Bacteria</taxon>
        <taxon>Pseudomonadati</taxon>
        <taxon>Pseudomonadota</taxon>
        <taxon>Gammaproteobacteria</taxon>
        <taxon>Thiohalomonadales</taxon>
        <taxon>Thiohalomonadaceae</taxon>
        <taxon>Thiohalomonas</taxon>
    </lineage>
</organism>
<dbReference type="Pfam" id="PF01584">
    <property type="entry name" value="CheW"/>
    <property type="match status" value="1"/>
</dbReference>
<dbReference type="Gene3D" id="2.40.50.180">
    <property type="entry name" value="CheA-289, Domain 4"/>
    <property type="match status" value="1"/>
</dbReference>
<evidence type="ECO:0000313" key="2">
    <source>
        <dbReference type="EMBL" id="SCZ61825.1"/>
    </source>
</evidence>
<dbReference type="SMART" id="SM00260">
    <property type="entry name" value="CheW"/>
    <property type="match status" value="1"/>
</dbReference>
<name>A0A1G5QIY8_9GAMM</name>
<dbReference type="RefSeq" id="WP_092996800.1">
    <property type="nucleotide sequence ID" value="NZ_FMWD01000006.1"/>
</dbReference>
<sequence length="165" mass="17531">MTAPVTAAGREEQQSADAIRCLSIPLENGALLLPYTAVAEVTEFGELTPLTNGPGWLLGLLRWRGVTVPVLTLEGLVGTANGPTDSPEKVVVCNTLNGNPKLPFLAVAASGVPRLTWAQRDTINTMENARTGERPGALGHMHTPDGDVIIPDFDVLEQMLLRLGL</sequence>
<reference evidence="2 3" key="1">
    <citation type="submission" date="2016-10" db="EMBL/GenBank/DDBJ databases">
        <authorList>
            <person name="de Groot N.N."/>
        </authorList>
    </citation>
    <scope>NUCLEOTIDE SEQUENCE [LARGE SCALE GENOMIC DNA]</scope>
    <source>
        <strain evidence="2 3">HLD2</strain>
    </source>
</reference>
<dbReference type="PROSITE" id="PS50851">
    <property type="entry name" value="CHEW"/>
    <property type="match status" value="1"/>
</dbReference>
<dbReference type="SUPFAM" id="SSF50341">
    <property type="entry name" value="CheW-like"/>
    <property type="match status" value="1"/>
</dbReference>
<proteinExistence type="predicted"/>
<evidence type="ECO:0000259" key="1">
    <source>
        <dbReference type="PROSITE" id="PS50851"/>
    </source>
</evidence>
<dbReference type="InterPro" id="IPR036061">
    <property type="entry name" value="CheW-like_dom_sf"/>
</dbReference>
<keyword evidence="3" id="KW-1185">Reference proteome</keyword>
<gene>
    <name evidence="2" type="ORF">SAMN03097708_02209</name>
</gene>
<dbReference type="GO" id="GO:0007165">
    <property type="term" value="P:signal transduction"/>
    <property type="evidence" value="ECO:0007669"/>
    <property type="project" value="InterPro"/>
</dbReference>
<dbReference type="GO" id="GO:0006935">
    <property type="term" value="P:chemotaxis"/>
    <property type="evidence" value="ECO:0007669"/>
    <property type="project" value="InterPro"/>
</dbReference>
<dbReference type="AlphaFoldDB" id="A0A1G5QIY8"/>
<evidence type="ECO:0000313" key="3">
    <source>
        <dbReference type="Proteomes" id="UP000199648"/>
    </source>
</evidence>
<dbReference type="STRING" id="415747.SAMN03097708_02209"/>
<accession>A0A1G5QIY8</accession>
<protein>
    <submittedName>
        <fullName evidence="2">Chemosensory pili system protein ChpC</fullName>
    </submittedName>
</protein>
<dbReference type="EMBL" id="FMWD01000006">
    <property type="protein sequence ID" value="SCZ61825.1"/>
    <property type="molecule type" value="Genomic_DNA"/>
</dbReference>
<dbReference type="OrthoDB" id="5765252at2"/>
<dbReference type="Proteomes" id="UP000199648">
    <property type="component" value="Unassembled WGS sequence"/>
</dbReference>
<dbReference type="InterPro" id="IPR002545">
    <property type="entry name" value="CheW-lke_dom"/>
</dbReference>